<name>A0A1H1XLW7_9GAMM</name>
<evidence type="ECO:0000313" key="2">
    <source>
        <dbReference type="EMBL" id="SDT10183.1"/>
    </source>
</evidence>
<dbReference type="STRING" id="487184.SAMN05216421_2902"/>
<sequence length="165" mass="17988">MAWIFIVISGFSVAIALGQALALLFWPPLVEVIDQYQATAAAQGEAASLSAFVLDNLAWMTLSNLFVSMLVLIAAIGLLKRFNWARLMFIVVLGLMILWAVGSILMLWQTAPFDAPATAAAYQPVFRGPSMPSLLFGTVFTLLVCALIGWVIRRLCSAPVRAEFH</sequence>
<evidence type="ECO:0000256" key="1">
    <source>
        <dbReference type="SAM" id="Phobius"/>
    </source>
</evidence>
<dbReference type="Proteomes" id="UP000243207">
    <property type="component" value="Chromosome I"/>
</dbReference>
<gene>
    <name evidence="2" type="ORF">SAMN05216421_2902</name>
</gene>
<feature type="transmembrane region" description="Helical" evidence="1">
    <location>
        <begin position="134"/>
        <end position="152"/>
    </location>
</feature>
<proteinExistence type="predicted"/>
<feature type="transmembrane region" description="Helical" evidence="1">
    <location>
        <begin position="86"/>
        <end position="108"/>
    </location>
</feature>
<accession>A0A1H1XLW7</accession>
<organism evidence="2 3">
    <name type="scientific">Halopseudomonas xinjiangensis</name>
    <dbReference type="NCBI Taxonomy" id="487184"/>
    <lineage>
        <taxon>Bacteria</taxon>
        <taxon>Pseudomonadati</taxon>
        <taxon>Pseudomonadota</taxon>
        <taxon>Gammaproteobacteria</taxon>
        <taxon>Pseudomonadales</taxon>
        <taxon>Pseudomonadaceae</taxon>
        <taxon>Halopseudomonas</taxon>
    </lineage>
</organism>
<protein>
    <submittedName>
        <fullName evidence="2">Uncharacterized protein</fullName>
    </submittedName>
</protein>
<keyword evidence="1" id="KW-0812">Transmembrane</keyword>
<feature type="transmembrane region" description="Helical" evidence="1">
    <location>
        <begin position="57"/>
        <end position="79"/>
    </location>
</feature>
<evidence type="ECO:0000313" key="3">
    <source>
        <dbReference type="Proteomes" id="UP000243207"/>
    </source>
</evidence>
<reference evidence="3" key="1">
    <citation type="submission" date="2016-10" db="EMBL/GenBank/DDBJ databases">
        <authorList>
            <person name="Varghese N."/>
            <person name="Submissions S."/>
        </authorList>
    </citation>
    <scope>NUCLEOTIDE SEQUENCE [LARGE SCALE GENOMIC DNA]</scope>
    <source>
        <strain evidence="3">NRRL B-51270</strain>
    </source>
</reference>
<keyword evidence="3" id="KW-1185">Reference proteome</keyword>
<keyword evidence="1" id="KW-0472">Membrane</keyword>
<dbReference type="AlphaFoldDB" id="A0A1H1XLW7"/>
<keyword evidence="1" id="KW-1133">Transmembrane helix</keyword>
<dbReference type="EMBL" id="LT629736">
    <property type="protein sequence ID" value="SDT10183.1"/>
    <property type="molecule type" value="Genomic_DNA"/>
</dbReference>